<evidence type="ECO:0000313" key="2">
    <source>
        <dbReference type="EMBL" id="KAL0970252.1"/>
    </source>
</evidence>
<keyword evidence="1" id="KW-0812">Transmembrane</keyword>
<evidence type="ECO:0000313" key="3">
    <source>
        <dbReference type="Proteomes" id="UP001557470"/>
    </source>
</evidence>
<keyword evidence="3" id="KW-1185">Reference proteome</keyword>
<dbReference type="AlphaFoldDB" id="A0ABD0X2U1"/>
<gene>
    <name evidence="2" type="ORF">UPYG_G00239470</name>
</gene>
<accession>A0ABD0X2U1</accession>
<organism evidence="2 3">
    <name type="scientific">Umbra pygmaea</name>
    <name type="common">Eastern mudminnow</name>
    <dbReference type="NCBI Taxonomy" id="75934"/>
    <lineage>
        <taxon>Eukaryota</taxon>
        <taxon>Metazoa</taxon>
        <taxon>Chordata</taxon>
        <taxon>Craniata</taxon>
        <taxon>Vertebrata</taxon>
        <taxon>Euteleostomi</taxon>
        <taxon>Actinopterygii</taxon>
        <taxon>Neopterygii</taxon>
        <taxon>Teleostei</taxon>
        <taxon>Protacanthopterygii</taxon>
        <taxon>Esociformes</taxon>
        <taxon>Umbridae</taxon>
        <taxon>Umbra</taxon>
    </lineage>
</organism>
<protein>
    <submittedName>
        <fullName evidence="2">Uncharacterized protein</fullName>
    </submittedName>
</protein>
<dbReference type="EMBL" id="JAGEUA010000007">
    <property type="protein sequence ID" value="KAL0970252.1"/>
    <property type="molecule type" value="Genomic_DNA"/>
</dbReference>
<keyword evidence="1" id="KW-0472">Membrane</keyword>
<feature type="transmembrane region" description="Helical" evidence="1">
    <location>
        <begin position="15"/>
        <end position="42"/>
    </location>
</feature>
<comment type="caution">
    <text evidence="2">The sequence shown here is derived from an EMBL/GenBank/DDBJ whole genome shotgun (WGS) entry which is preliminary data.</text>
</comment>
<sequence length="105" mass="11620">MMILWNLQGCKEDHLLLVNCLGTALGLCVILIIVLTCVLYMMSKSTGKSPLQNVPTVLSRNQDHEGDDLHYAALNVVHNKHKASRQSNALESETVYAAVINQNMN</sequence>
<evidence type="ECO:0000256" key="1">
    <source>
        <dbReference type="SAM" id="Phobius"/>
    </source>
</evidence>
<proteinExistence type="predicted"/>
<name>A0ABD0X2U1_UMBPY</name>
<reference evidence="2 3" key="1">
    <citation type="submission" date="2024-06" db="EMBL/GenBank/DDBJ databases">
        <authorList>
            <person name="Pan Q."/>
            <person name="Wen M."/>
            <person name="Jouanno E."/>
            <person name="Zahm M."/>
            <person name="Klopp C."/>
            <person name="Cabau C."/>
            <person name="Louis A."/>
            <person name="Berthelot C."/>
            <person name="Parey E."/>
            <person name="Roest Crollius H."/>
            <person name="Montfort J."/>
            <person name="Robinson-Rechavi M."/>
            <person name="Bouchez O."/>
            <person name="Lampietro C."/>
            <person name="Lopez Roques C."/>
            <person name="Donnadieu C."/>
            <person name="Postlethwait J."/>
            <person name="Bobe J."/>
            <person name="Verreycken H."/>
            <person name="Guiguen Y."/>
        </authorList>
    </citation>
    <scope>NUCLEOTIDE SEQUENCE [LARGE SCALE GENOMIC DNA]</scope>
    <source>
        <strain evidence="2">Up_M1</strain>
        <tissue evidence="2">Testis</tissue>
    </source>
</reference>
<dbReference type="Proteomes" id="UP001557470">
    <property type="component" value="Unassembled WGS sequence"/>
</dbReference>
<keyword evidence="1" id="KW-1133">Transmembrane helix</keyword>